<dbReference type="InterPro" id="IPR004869">
    <property type="entry name" value="MMPL_dom"/>
</dbReference>
<evidence type="ECO:0000256" key="2">
    <source>
        <dbReference type="ARBA" id="ARBA00022475"/>
    </source>
</evidence>
<dbReference type="GO" id="GO:0005886">
    <property type="term" value="C:plasma membrane"/>
    <property type="evidence" value="ECO:0007669"/>
    <property type="project" value="UniProtKB-SubCell"/>
</dbReference>
<evidence type="ECO:0000256" key="4">
    <source>
        <dbReference type="ARBA" id="ARBA00022989"/>
    </source>
</evidence>
<dbReference type="Pfam" id="PF03176">
    <property type="entry name" value="MMPL"/>
    <property type="match status" value="1"/>
</dbReference>
<feature type="domain" description="Membrane transport protein MMPL" evidence="7">
    <location>
        <begin position="13"/>
        <end position="80"/>
    </location>
</feature>
<dbReference type="AlphaFoldDB" id="A0A6J6BKF1"/>
<name>A0A6J6BKF1_9ZZZZ</name>
<dbReference type="InterPro" id="IPR050545">
    <property type="entry name" value="Mycobact_MmpL"/>
</dbReference>
<reference evidence="8" key="1">
    <citation type="submission" date="2020-05" db="EMBL/GenBank/DDBJ databases">
        <authorList>
            <person name="Chiriac C."/>
            <person name="Salcher M."/>
            <person name="Ghai R."/>
            <person name="Kavagutti S V."/>
        </authorList>
    </citation>
    <scope>NUCLEOTIDE SEQUENCE</scope>
</reference>
<sequence>MLSSLTSFSVRRRRTARVITAAAAIMTGVFGSFVLGDLRAIGLIGLGLAVAVLVDATVVRMLLVPATMELPGDHDRWLQRRLRRVLPCVDIDVDVEGRRHDAIAPGTTPERELAEVR</sequence>
<evidence type="ECO:0000256" key="6">
    <source>
        <dbReference type="SAM" id="Phobius"/>
    </source>
</evidence>
<accession>A0A6J6BKF1</accession>
<dbReference type="SUPFAM" id="SSF82866">
    <property type="entry name" value="Multidrug efflux transporter AcrB transmembrane domain"/>
    <property type="match status" value="1"/>
</dbReference>
<feature type="transmembrane region" description="Helical" evidence="6">
    <location>
        <begin position="16"/>
        <end position="35"/>
    </location>
</feature>
<keyword evidence="4 6" id="KW-1133">Transmembrane helix</keyword>
<keyword evidence="3 6" id="KW-0812">Transmembrane</keyword>
<proteinExistence type="predicted"/>
<dbReference type="Gene3D" id="1.20.1640.10">
    <property type="entry name" value="Multidrug efflux transporter AcrB transmembrane domain"/>
    <property type="match status" value="1"/>
</dbReference>
<feature type="transmembrane region" description="Helical" evidence="6">
    <location>
        <begin position="41"/>
        <end position="63"/>
    </location>
</feature>
<keyword evidence="2" id="KW-1003">Cell membrane</keyword>
<gene>
    <name evidence="8" type="ORF">UFOPK1493_00150</name>
</gene>
<evidence type="ECO:0000256" key="5">
    <source>
        <dbReference type="ARBA" id="ARBA00023136"/>
    </source>
</evidence>
<evidence type="ECO:0000256" key="1">
    <source>
        <dbReference type="ARBA" id="ARBA00004651"/>
    </source>
</evidence>
<keyword evidence="5 6" id="KW-0472">Membrane</keyword>
<dbReference type="PANTHER" id="PTHR33406:SF11">
    <property type="entry name" value="MEMBRANE PROTEIN SCO6666-RELATED"/>
    <property type="match status" value="1"/>
</dbReference>
<evidence type="ECO:0000259" key="7">
    <source>
        <dbReference type="Pfam" id="PF03176"/>
    </source>
</evidence>
<dbReference type="PANTHER" id="PTHR33406">
    <property type="entry name" value="MEMBRANE PROTEIN MJ1562-RELATED"/>
    <property type="match status" value="1"/>
</dbReference>
<evidence type="ECO:0000256" key="3">
    <source>
        <dbReference type="ARBA" id="ARBA00022692"/>
    </source>
</evidence>
<evidence type="ECO:0000313" key="8">
    <source>
        <dbReference type="EMBL" id="CAB4538893.1"/>
    </source>
</evidence>
<organism evidence="8">
    <name type="scientific">freshwater metagenome</name>
    <dbReference type="NCBI Taxonomy" id="449393"/>
    <lineage>
        <taxon>unclassified sequences</taxon>
        <taxon>metagenomes</taxon>
        <taxon>ecological metagenomes</taxon>
    </lineage>
</organism>
<comment type="subcellular location">
    <subcellularLocation>
        <location evidence="1">Cell membrane</location>
        <topology evidence="1">Multi-pass membrane protein</topology>
    </subcellularLocation>
</comment>
<dbReference type="EMBL" id="CAEZSR010000003">
    <property type="protein sequence ID" value="CAB4538893.1"/>
    <property type="molecule type" value="Genomic_DNA"/>
</dbReference>
<protein>
    <submittedName>
        <fullName evidence="8">Unannotated protein</fullName>
    </submittedName>
</protein>